<dbReference type="Gene3D" id="1.20.144.10">
    <property type="entry name" value="Phosphatidic acid phosphatase type 2/haloperoxidase"/>
    <property type="match status" value="1"/>
</dbReference>
<dbReference type="SUPFAM" id="SSF48317">
    <property type="entry name" value="Acid phosphatase/Vanadium-dependent haloperoxidase"/>
    <property type="match status" value="1"/>
</dbReference>
<comment type="catalytic activity">
    <reaction evidence="3">
        <text>di-trans,octa-cis-undecaprenyl diphosphate + H2O = di-trans,octa-cis-undecaprenyl phosphate + phosphate + H(+)</text>
        <dbReference type="Rhea" id="RHEA:28094"/>
        <dbReference type="ChEBI" id="CHEBI:15377"/>
        <dbReference type="ChEBI" id="CHEBI:15378"/>
        <dbReference type="ChEBI" id="CHEBI:43474"/>
        <dbReference type="ChEBI" id="CHEBI:58405"/>
        <dbReference type="ChEBI" id="CHEBI:60392"/>
        <dbReference type="EC" id="3.6.1.27"/>
    </reaction>
</comment>
<feature type="transmembrane region" description="Helical" evidence="4">
    <location>
        <begin position="92"/>
        <end position="110"/>
    </location>
</feature>
<dbReference type="Pfam" id="PF01569">
    <property type="entry name" value="PAP2"/>
    <property type="match status" value="1"/>
</dbReference>
<gene>
    <name evidence="6" type="ORF">CKO42_10950</name>
</gene>
<accession>A0A9X0W8J1</accession>
<feature type="domain" description="Phosphatidic acid phosphatase type 2/haloperoxidase" evidence="5">
    <location>
        <begin position="95"/>
        <end position="205"/>
    </location>
</feature>
<evidence type="ECO:0000313" key="7">
    <source>
        <dbReference type="Proteomes" id="UP001138768"/>
    </source>
</evidence>
<evidence type="ECO:0000256" key="2">
    <source>
        <dbReference type="ARBA" id="ARBA00032707"/>
    </source>
</evidence>
<reference evidence="6 7" key="1">
    <citation type="journal article" date="2020" name="Microorganisms">
        <title>Osmotic Adaptation and Compatible Solute Biosynthesis of Phototrophic Bacteria as Revealed from Genome Analyses.</title>
        <authorList>
            <person name="Imhoff J.F."/>
            <person name="Rahn T."/>
            <person name="Kunzel S."/>
            <person name="Keller A."/>
            <person name="Neulinger S.C."/>
        </authorList>
    </citation>
    <scope>NUCLEOTIDE SEQUENCE [LARGE SCALE GENOMIC DNA]</scope>
    <source>
        <strain evidence="6 7">DSM 25653</strain>
    </source>
</reference>
<dbReference type="InterPro" id="IPR036938">
    <property type="entry name" value="PAP2/HPO_sf"/>
</dbReference>
<feature type="transmembrane region" description="Helical" evidence="4">
    <location>
        <begin position="220"/>
        <end position="237"/>
    </location>
</feature>
<dbReference type="EC" id="3.6.1.27" evidence="1"/>
<protein>
    <recommendedName>
        <fullName evidence="1">undecaprenyl-diphosphate phosphatase</fullName>
        <ecNumber evidence="1">3.6.1.27</ecNumber>
    </recommendedName>
    <alternativeName>
        <fullName evidence="2">Undecaprenyl pyrophosphate phosphatase</fullName>
    </alternativeName>
</protein>
<proteinExistence type="predicted"/>
<dbReference type="PANTHER" id="PTHR14969:SF13">
    <property type="entry name" value="AT30094P"/>
    <property type="match status" value="1"/>
</dbReference>
<dbReference type="InterPro" id="IPR000326">
    <property type="entry name" value="PAP2/HPO"/>
</dbReference>
<feature type="transmembrane region" description="Helical" evidence="4">
    <location>
        <begin position="249"/>
        <end position="266"/>
    </location>
</feature>
<organism evidence="6 7">
    <name type="scientific">Lamprobacter modestohalophilus</name>
    <dbReference type="NCBI Taxonomy" id="1064514"/>
    <lineage>
        <taxon>Bacteria</taxon>
        <taxon>Pseudomonadati</taxon>
        <taxon>Pseudomonadota</taxon>
        <taxon>Gammaproteobacteria</taxon>
        <taxon>Chromatiales</taxon>
        <taxon>Chromatiaceae</taxon>
        <taxon>Lamprobacter</taxon>
    </lineage>
</organism>
<evidence type="ECO:0000313" key="6">
    <source>
        <dbReference type="EMBL" id="MBK1618940.1"/>
    </source>
</evidence>
<dbReference type="Proteomes" id="UP001138768">
    <property type="component" value="Unassembled WGS sequence"/>
</dbReference>
<evidence type="ECO:0000256" key="1">
    <source>
        <dbReference type="ARBA" id="ARBA00012374"/>
    </source>
</evidence>
<feature type="transmembrane region" description="Helical" evidence="4">
    <location>
        <begin position="63"/>
        <end position="85"/>
    </location>
</feature>
<feature type="transmembrane region" description="Helical" evidence="4">
    <location>
        <begin position="142"/>
        <end position="159"/>
    </location>
</feature>
<dbReference type="AlphaFoldDB" id="A0A9X0W8J1"/>
<evidence type="ECO:0000259" key="5">
    <source>
        <dbReference type="SMART" id="SM00014"/>
    </source>
</evidence>
<keyword evidence="4" id="KW-1133">Transmembrane helix</keyword>
<keyword evidence="4" id="KW-0812">Transmembrane</keyword>
<dbReference type="PANTHER" id="PTHR14969">
    <property type="entry name" value="SPHINGOSINE-1-PHOSPHATE PHOSPHOHYDROLASE"/>
    <property type="match status" value="1"/>
</dbReference>
<sequence>MGLEQALTAGAERDPDVAAGGVIWLVGWALVCTLLGIGLQLIGDEGYHSGFLTLNSLFAQLPASLWQWLTMLGDERVALTLALLLSYRHPRVFWALLCAALVAIAYARGLKPLIDAARPPAVLSPESFELIGLQHRKHSFPSGHSVTAAVFFGVLIYYAQQARWRLIFLVLATAAGLSRVAVGVHWPVDVMAGLAGGALAALAGVSLARRSLWGIYDPGVHLAFVVLAGFAAMGLFFDDGGYPAAARPLQVLAFFALTIALVQYVLRPMSRSLLRSRAADDSG</sequence>
<evidence type="ECO:0000256" key="3">
    <source>
        <dbReference type="ARBA" id="ARBA00047594"/>
    </source>
</evidence>
<dbReference type="EMBL" id="NRRY01000015">
    <property type="protein sequence ID" value="MBK1618940.1"/>
    <property type="molecule type" value="Genomic_DNA"/>
</dbReference>
<keyword evidence="7" id="KW-1185">Reference proteome</keyword>
<feature type="transmembrane region" description="Helical" evidence="4">
    <location>
        <begin position="190"/>
        <end position="208"/>
    </location>
</feature>
<evidence type="ECO:0000256" key="4">
    <source>
        <dbReference type="SAM" id="Phobius"/>
    </source>
</evidence>
<comment type="caution">
    <text evidence="6">The sequence shown here is derived from an EMBL/GenBank/DDBJ whole genome shotgun (WGS) entry which is preliminary data.</text>
</comment>
<dbReference type="GO" id="GO:0050380">
    <property type="term" value="F:undecaprenyl-diphosphatase activity"/>
    <property type="evidence" value="ECO:0007669"/>
    <property type="project" value="UniProtKB-EC"/>
</dbReference>
<feature type="transmembrane region" description="Helical" evidence="4">
    <location>
        <begin position="21"/>
        <end position="43"/>
    </location>
</feature>
<name>A0A9X0W8J1_9GAMM</name>
<keyword evidence="4" id="KW-0472">Membrane</keyword>
<feature type="transmembrane region" description="Helical" evidence="4">
    <location>
        <begin position="166"/>
        <end position="184"/>
    </location>
</feature>
<dbReference type="SMART" id="SM00014">
    <property type="entry name" value="acidPPc"/>
    <property type="match status" value="1"/>
</dbReference>